<feature type="domain" description="Methyltransferase type 11" evidence="1">
    <location>
        <begin position="137"/>
        <end position="188"/>
    </location>
</feature>
<evidence type="ECO:0000259" key="1">
    <source>
        <dbReference type="Pfam" id="PF08241"/>
    </source>
</evidence>
<dbReference type="EMBL" id="JADCNL010000001">
    <property type="protein sequence ID" value="KAG0499597.1"/>
    <property type="molecule type" value="Genomic_DNA"/>
</dbReference>
<dbReference type="CDD" id="cd02440">
    <property type="entry name" value="AdoMet_MTases"/>
    <property type="match status" value="1"/>
</dbReference>
<sequence>MAVVICSIRVPPPLRCWPRFYTDFHWPGFFTGKRPLKDRIITRNAKSSNFSSSTSTILACPICYKPLMSRTDPELSSLYPHNEIYYDLTIASGLKDYSEPMTVATELFRNPLVSFLYERGWRQNFIWGGSLAQKERDFVMVRADISRLPFVANSIDAVHAGAALHCWPSPSTGVAEISRVLRPGGIFVASTFILDVFPPAVPVFEATREATTCICQNMNWRTCAEIKIIAFGGSRTVSITPKTRRRLRFLSSRQGLSPNTPDAGSRHPWAFRSAINVDTSRRLSKS</sequence>
<evidence type="ECO:0000313" key="3">
    <source>
        <dbReference type="Proteomes" id="UP000636800"/>
    </source>
</evidence>
<dbReference type="Gene3D" id="3.40.50.150">
    <property type="entry name" value="Vaccinia Virus protein VP39"/>
    <property type="match status" value="1"/>
</dbReference>
<dbReference type="Proteomes" id="UP000636800">
    <property type="component" value="Chromosome 1"/>
</dbReference>
<dbReference type="PANTHER" id="PTHR43591">
    <property type="entry name" value="METHYLTRANSFERASE"/>
    <property type="match status" value="1"/>
</dbReference>
<reference evidence="2 3" key="1">
    <citation type="journal article" date="2020" name="Nat. Food">
        <title>A phased Vanilla planifolia genome enables genetic improvement of flavour and production.</title>
        <authorList>
            <person name="Hasing T."/>
            <person name="Tang H."/>
            <person name="Brym M."/>
            <person name="Khazi F."/>
            <person name="Huang T."/>
            <person name="Chambers A.H."/>
        </authorList>
    </citation>
    <scope>NUCLEOTIDE SEQUENCE [LARGE SCALE GENOMIC DNA]</scope>
    <source>
        <tissue evidence="2">Leaf</tissue>
    </source>
</reference>
<dbReference type="OrthoDB" id="787137at2759"/>
<gene>
    <name evidence="2" type="ORF">HPP92_004288</name>
</gene>
<dbReference type="PANTHER" id="PTHR43591:SF46">
    <property type="entry name" value="OS08G0411200 PROTEIN"/>
    <property type="match status" value="1"/>
</dbReference>
<proteinExistence type="predicted"/>
<evidence type="ECO:0000313" key="2">
    <source>
        <dbReference type="EMBL" id="KAG0499597.1"/>
    </source>
</evidence>
<dbReference type="InterPro" id="IPR013216">
    <property type="entry name" value="Methyltransf_11"/>
</dbReference>
<comment type="caution">
    <text evidence="2">The sequence shown here is derived from an EMBL/GenBank/DDBJ whole genome shotgun (WGS) entry which is preliminary data.</text>
</comment>
<dbReference type="InterPro" id="IPR029063">
    <property type="entry name" value="SAM-dependent_MTases_sf"/>
</dbReference>
<protein>
    <recommendedName>
        <fullName evidence="1">Methyltransferase type 11 domain-containing protein</fullName>
    </recommendedName>
</protein>
<dbReference type="AlphaFoldDB" id="A0A835VHZ6"/>
<dbReference type="SUPFAM" id="SSF53335">
    <property type="entry name" value="S-adenosyl-L-methionine-dependent methyltransferases"/>
    <property type="match status" value="1"/>
</dbReference>
<name>A0A835VHZ6_VANPL</name>
<keyword evidence="3" id="KW-1185">Reference proteome</keyword>
<accession>A0A835VHZ6</accession>
<organism evidence="2 3">
    <name type="scientific">Vanilla planifolia</name>
    <name type="common">Vanilla</name>
    <dbReference type="NCBI Taxonomy" id="51239"/>
    <lineage>
        <taxon>Eukaryota</taxon>
        <taxon>Viridiplantae</taxon>
        <taxon>Streptophyta</taxon>
        <taxon>Embryophyta</taxon>
        <taxon>Tracheophyta</taxon>
        <taxon>Spermatophyta</taxon>
        <taxon>Magnoliopsida</taxon>
        <taxon>Liliopsida</taxon>
        <taxon>Asparagales</taxon>
        <taxon>Orchidaceae</taxon>
        <taxon>Vanilloideae</taxon>
        <taxon>Vanilleae</taxon>
        <taxon>Vanilla</taxon>
    </lineage>
</organism>
<dbReference type="GO" id="GO:0008757">
    <property type="term" value="F:S-adenosylmethionine-dependent methyltransferase activity"/>
    <property type="evidence" value="ECO:0007669"/>
    <property type="project" value="InterPro"/>
</dbReference>
<dbReference type="Pfam" id="PF08241">
    <property type="entry name" value="Methyltransf_11"/>
    <property type="match status" value="1"/>
</dbReference>